<dbReference type="PROSITE" id="PS50157">
    <property type="entry name" value="ZINC_FINGER_C2H2_2"/>
    <property type="match status" value="1"/>
</dbReference>
<dbReference type="Gene3D" id="3.30.40.10">
    <property type="entry name" value="Zinc/RING finger domain, C3HC4 (zinc finger)"/>
    <property type="match status" value="1"/>
</dbReference>
<comment type="similarity">
    <text evidence="2">Belongs to the requiem/DPF family.</text>
</comment>
<evidence type="ECO:0000256" key="7">
    <source>
        <dbReference type="ARBA" id="ARBA00023015"/>
    </source>
</evidence>
<evidence type="ECO:0000256" key="4">
    <source>
        <dbReference type="ARBA" id="ARBA00022737"/>
    </source>
</evidence>
<evidence type="ECO:0000256" key="6">
    <source>
        <dbReference type="ARBA" id="ARBA00022833"/>
    </source>
</evidence>
<dbReference type="OrthoDB" id="1903104at2759"/>
<dbReference type="SUPFAM" id="SSF57903">
    <property type="entry name" value="FYVE/PHD zinc finger"/>
    <property type="match status" value="2"/>
</dbReference>
<accession>A0A3M7QJL2</accession>
<dbReference type="GO" id="GO:0008270">
    <property type="term" value="F:zinc ion binding"/>
    <property type="evidence" value="ECO:0007669"/>
    <property type="project" value="UniProtKB-KW"/>
</dbReference>
<name>A0A3M7QJL2_BRAPC</name>
<dbReference type="STRING" id="10195.A0A3M7QJL2"/>
<dbReference type="Pfam" id="PF14051">
    <property type="entry name" value="DPF1-3_N"/>
    <property type="match status" value="1"/>
</dbReference>
<evidence type="ECO:0000313" key="15">
    <source>
        <dbReference type="Proteomes" id="UP000276133"/>
    </source>
</evidence>
<dbReference type="Pfam" id="PF00628">
    <property type="entry name" value="PHD"/>
    <property type="match status" value="2"/>
</dbReference>
<dbReference type="InterPro" id="IPR019787">
    <property type="entry name" value="Znf_PHD-finger"/>
</dbReference>
<keyword evidence="15" id="KW-1185">Reference proteome</keyword>
<dbReference type="InterPro" id="IPR025750">
    <property type="entry name" value="DPF1-3_N"/>
</dbReference>
<gene>
    <name evidence="14" type="ORF">BpHYR1_008453</name>
</gene>
<reference evidence="14 15" key="1">
    <citation type="journal article" date="2018" name="Sci. Rep.">
        <title>Genomic signatures of local adaptation to the degree of environmental predictability in rotifers.</title>
        <authorList>
            <person name="Franch-Gras L."/>
            <person name="Hahn C."/>
            <person name="Garcia-Roger E.M."/>
            <person name="Carmona M.J."/>
            <person name="Serra M."/>
            <person name="Gomez A."/>
        </authorList>
    </citation>
    <scope>NUCLEOTIDE SEQUENCE [LARGE SCALE GENOMIC DNA]</scope>
    <source>
        <strain evidence="14">HYR1</strain>
    </source>
</reference>
<feature type="compositionally biased region" description="Acidic residues" evidence="11">
    <location>
        <begin position="193"/>
        <end position="207"/>
    </location>
</feature>
<protein>
    <submittedName>
        <fullName evidence="14">Zinc finger DPF3-like</fullName>
    </submittedName>
</protein>
<feature type="compositionally biased region" description="Low complexity" evidence="11">
    <location>
        <begin position="294"/>
        <end position="307"/>
    </location>
</feature>
<dbReference type="SMART" id="SM00249">
    <property type="entry name" value="PHD"/>
    <property type="match status" value="2"/>
</dbReference>
<keyword evidence="6" id="KW-0862">Zinc</keyword>
<evidence type="ECO:0000256" key="8">
    <source>
        <dbReference type="ARBA" id="ARBA00023163"/>
    </source>
</evidence>
<feature type="compositionally biased region" description="Basic residues" evidence="11">
    <location>
        <begin position="211"/>
        <end position="220"/>
    </location>
</feature>
<keyword evidence="9" id="KW-0539">Nucleus</keyword>
<evidence type="ECO:0000313" key="14">
    <source>
        <dbReference type="EMBL" id="RNA11626.1"/>
    </source>
</evidence>
<feature type="domain" description="PHD-type" evidence="12">
    <location>
        <begin position="313"/>
        <end position="372"/>
    </location>
</feature>
<evidence type="ECO:0000256" key="10">
    <source>
        <dbReference type="PROSITE-ProRule" id="PRU00042"/>
    </source>
</evidence>
<dbReference type="CDD" id="cd15526">
    <property type="entry name" value="PHD1_MOZ_d4"/>
    <property type="match status" value="1"/>
</dbReference>
<dbReference type="PROSITE" id="PS50016">
    <property type="entry name" value="ZF_PHD_2"/>
    <property type="match status" value="2"/>
</dbReference>
<feature type="region of interest" description="Disordered" evidence="11">
    <location>
        <begin position="131"/>
        <end position="150"/>
    </location>
</feature>
<keyword evidence="3" id="KW-0479">Metal-binding</keyword>
<keyword evidence="7" id="KW-0805">Transcription regulation</keyword>
<evidence type="ECO:0000256" key="2">
    <source>
        <dbReference type="ARBA" id="ARBA00010539"/>
    </source>
</evidence>
<dbReference type="EMBL" id="REGN01005903">
    <property type="protein sequence ID" value="RNA11626.1"/>
    <property type="molecule type" value="Genomic_DNA"/>
</dbReference>
<dbReference type="PROSITE" id="PS00028">
    <property type="entry name" value="ZINC_FINGER_C2H2_1"/>
    <property type="match status" value="1"/>
</dbReference>
<comment type="caution">
    <text evidence="14">The sequence shown here is derived from an EMBL/GenBank/DDBJ whole genome shotgun (WGS) entry which is preliminary data.</text>
</comment>
<keyword evidence="4" id="KW-0677">Repeat</keyword>
<organism evidence="14 15">
    <name type="scientific">Brachionus plicatilis</name>
    <name type="common">Marine rotifer</name>
    <name type="synonym">Brachionus muelleri</name>
    <dbReference type="NCBI Taxonomy" id="10195"/>
    <lineage>
        <taxon>Eukaryota</taxon>
        <taxon>Metazoa</taxon>
        <taxon>Spiralia</taxon>
        <taxon>Gnathifera</taxon>
        <taxon>Rotifera</taxon>
        <taxon>Eurotatoria</taxon>
        <taxon>Monogononta</taxon>
        <taxon>Pseudotrocha</taxon>
        <taxon>Ploima</taxon>
        <taxon>Brachionidae</taxon>
        <taxon>Brachionus</taxon>
    </lineage>
</organism>
<dbReference type="CDD" id="cd15530">
    <property type="entry name" value="PHD2_d4"/>
    <property type="match status" value="1"/>
</dbReference>
<evidence type="ECO:0000256" key="9">
    <source>
        <dbReference type="ARBA" id="ARBA00023242"/>
    </source>
</evidence>
<proteinExistence type="inferred from homology"/>
<dbReference type="InterPro" id="IPR013083">
    <property type="entry name" value="Znf_RING/FYVE/PHD"/>
</dbReference>
<dbReference type="InterPro" id="IPR001965">
    <property type="entry name" value="Znf_PHD"/>
</dbReference>
<evidence type="ECO:0000259" key="12">
    <source>
        <dbReference type="PROSITE" id="PS50016"/>
    </source>
</evidence>
<dbReference type="PANTHER" id="PTHR45888:SF4">
    <property type="entry name" value="PHD FINGER PROTEIN 10"/>
    <property type="match status" value="1"/>
</dbReference>
<keyword evidence="5 10" id="KW-0863">Zinc-finger</keyword>
<feature type="domain" description="C2H2-type" evidence="13">
    <location>
        <begin position="232"/>
        <end position="260"/>
    </location>
</feature>
<evidence type="ECO:0000259" key="13">
    <source>
        <dbReference type="PROSITE" id="PS50157"/>
    </source>
</evidence>
<comment type="subcellular location">
    <subcellularLocation>
        <location evidence="1">Nucleus</location>
    </subcellularLocation>
</comment>
<dbReference type="PANTHER" id="PTHR45888">
    <property type="entry name" value="HL01030P-RELATED"/>
    <property type="match status" value="1"/>
</dbReference>
<feature type="domain" description="PHD-type" evidence="12">
    <location>
        <begin position="369"/>
        <end position="418"/>
    </location>
</feature>
<evidence type="ECO:0000256" key="11">
    <source>
        <dbReference type="SAM" id="MobiDB-lite"/>
    </source>
</evidence>
<evidence type="ECO:0000256" key="1">
    <source>
        <dbReference type="ARBA" id="ARBA00004123"/>
    </source>
</evidence>
<dbReference type="Proteomes" id="UP000276133">
    <property type="component" value="Unassembled WGS sequence"/>
</dbReference>
<feature type="region of interest" description="Disordered" evidence="11">
    <location>
        <begin position="193"/>
        <end position="229"/>
    </location>
</feature>
<sequence>MPKPRTEFSSNDSSSNTVSSISISKLKGGDKMYQEAIQATRSFNKRLIWDRKLRVPFIDSQTRVAQGNSMMWLMEYQRKELDHMEDYQMSNKDHYVYFYPNKKWFKKRRLNIDPMDTSLFPNAIYRVSSNGHADENSNSMDSGAFVQHQSSSNSSMHHLNFLKQSSVSNDYEDDSSHHGQSNSIAHFHEDSFENFEDPDQDSEDNDYDDKRKKKRQKRKKNDTNGLGTEKHFDCDRCGVRYKTKSGLVSHIQKAHGKKVSNGHANGHHVIKAESLPPDENTTNSIFESANDDVNSTSSASQANSISQPKNGQAARCGICYGNEHENRMHQAEKLISCHDCQKNFHPTCLNFPKNMLESVKKYDWQCIECKRCTHCGSSENDDKLLFCDECDRGFHMYCLKPPMQEAPDGDWKCELCSK</sequence>
<feature type="compositionally biased region" description="Polar residues" evidence="11">
    <location>
        <begin position="131"/>
        <end position="141"/>
    </location>
</feature>
<dbReference type="GO" id="GO:0005634">
    <property type="term" value="C:nucleus"/>
    <property type="evidence" value="ECO:0007669"/>
    <property type="project" value="UniProtKB-SubCell"/>
</dbReference>
<dbReference type="AlphaFoldDB" id="A0A3M7QJL2"/>
<dbReference type="InterPro" id="IPR011011">
    <property type="entry name" value="Znf_FYVE_PHD"/>
</dbReference>
<evidence type="ECO:0000256" key="3">
    <source>
        <dbReference type="ARBA" id="ARBA00022723"/>
    </source>
</evidence>
<evidence type="ECO:0000256" key="5">
    <source>
        <dbReference type="ARBA" id="ARBA00022771"/>
    </source>
</evidence>
<feature type="region of interest" description="Disordered" evidence="11">
    <location>
        <begin position="291"/>
        <end position="311"/>
    </location>
</feature>
<dbReference type="FunFam" id="3.30.40.10:FF:000005">
    <property type="entry name" value="zinc finger protein isoform X1"/>
    <property type="match status" value="1"/>
</dbReference>
<keyword evidence="8" id="KW-0804">Transcription</keyword>
<dbReference type="InterPro" id="IPR013087">
    <property type="entry name" value="Znf_C2H2_type"/>
</dbReference>